<feature type="region of interest" description="Disordered" evidence="1">
    <location>
        <begin position="1"/>
        <end position="28"/>
    </location>
</feature>
<reference evidence="2 3" key="1">
    <citation type="journal article" date="2019" name="Sci. Rep.">
        <title>Orb-weaving spider Araneus ventricosus genome elucidates the spidroin gene catalogue.</title>
        <authorList>
            <person name="Kono N."/>
            <person name="Nakamura H."/>
            <person name="Ohtoshi R."/>
            <person name="Moran D.A.P."/>
            <person name="Shinohara A."/>
            <person name="Yoshida Y."/>
            <person name="Fujiwara M."/>
            <person name="Mori M."/>
            <person name="Tomita M."/>
            <person name="Arakawa K."/>
        </authorList>
    </citation>
    <scope>NUCLEOTIDE SEQUENCE [LARGE SCALE GENOMIC DNA]</scope>
</reference>
<evidence type="ECO:0000313" key="3">
    <source>
        <dbReference type="Proteomes" id="UP000499080"/>
    </source>
</evidence>
<dbReference type="EMBL" id="BGPR01000346">
    <property type="protein sequence ID" value="GBM14642.1"/>
    <property type="molecule type" value="Genomic_DNA"/>
</dbReference>
<accession>A0A4Y2DCW7</accession>
<dbReference type="Proteomes" id="UP000499080">
    <property type="component" value="Unassembled WGS sequence"/>
</dbReference>
<gene>
    <name evidence="2" type="ORF">AVEN_97162_1</name>
</gene>
<name>A0A4Y2DCW7_ARAVE</name>
<protein>
    <submittedName>
        <fullName evidence="2">Uncharacterized protein</fullName>
    </submittedName>
</protein>
<sequence length="106" mass="12480">MTDTSTDENKKSSMAMSQSPGDRSFSRNKSVQWADWELKDVMEFNEDANTQAVIDESSQTELDVRYLSWTETKNFSSYYVDALSPFEKKYYLCWYLKYQFPFLNGS</sequence>
<evidence type="ECO:0000256" key="1">
    <source>
        <dbReference type="SAM" id="MobiDB-lite"/>
    </source>
</evidence>
<dbReference type="AlphaFoldDB" id="A0A4Y2DCW7"/>
<organism evidence="2 3">
    <name type="scientific">Araneus ventricosus</name>
    <name type="common">Orbweaver spider</name>
    <name type="synonym">Epeira ventricosa</name>
    <dbReference type="NCBI Taxonomy" id="182803"/>
    <lineage>
        <taxon>Eukaryota</taxon>
        <taxon>Metazoa</taxon>
        <taxon>Ecdysozoa</taxon>
        <taxon>Arthropoda</taxon>
        <taxon>Chelicerata</taxon>
        <taxon>Arachnida</taxon>
        <taxon>Araneae</taxon>
        <taxon>Araneomorphae</taxon>
        <taxon>Entelegynae</taxon>
        <taxon>Araneoidea</taxon>
        <taxon>Araneidae</taxon>
        <taxon>Araneus</taxon>
    </lineage>
</organism>
<comment type="caution">
    <text evidence="2">The sequence shown here is derived from an EMBL/GenBank/DDBJ whole genome shotgun (WGS) entry which is preliminary data.</text>
</comment>
<feature type="compositionally biased region" description="Polar residues" evidence="1">
    <location>
        <begin position="12"/>
        <end position="28"/>
    </location>
</feature>
<evidence type="ECO:0000313" key="2">
    <source>
        <dbReference type="EMBL" id="GBM14642.1"/>
    </source>
</evidence>
<keyword evidence="3" id="KW-1185">Reference proteome</keyword>
<proteinExistence type="predicted"/>